<dbReference type="Pfam" id="PF05136">
    <property type="entry name" value="Phage_portal_2"/>
    <property type="match status" value="1"/>
</dbReference>
<dbReference type="NCBIfam" id="TIGR01539">
    <property type="entry name" value="portal_lambda"/>
    <property type="match status" value="1"/>
</dbReference>
<reference evidence="1 2" key="1">
    <citation type="journal article" date="2011" name="J. Bacteriol.">
        <title>Genome sequence of Helicobacter bizzozeronii strain CIII-1, an isolate from human gastric mucosa.</title>
        <authorList>
            <person name="Schott T."/>
            <person name="Rossi M."/>
            <person name="Hanninen M.L."/>
        </authorList>
    </citation>
    <scope>NUCLEOTIDE SEQUENCE [LARGE SCALE GENOMIC DNA]</scope>
    <source>
        <strain evidence="1 2">CIII-1</strain>
    </source>
</reference>
<protein>
    <submittedName>
        <fullName evidence="1">Portal protein</fullName>
    </submittedName>
</protein>
<dbReference type="AlphaFoldDB" id="F8KQH0"/>
<dbReference type="eggNOG" id="COG5511">
    <property type="taxonomic scope" value="Bacteria"/>
</dbReference>
<dbReference type="GO" id="GO:0005198">
    <property type="term" value="F:structural molecule activity"/>
    <property type="evidence" value="ECO:0007669"/>
    <property type="project" value="InterPro"/>
</dbReference>
<evidence type="ECO:0000313" key="1">
    <source>
        <dbReference type="EMBL" id="CCB80772.1"/>
    </source>
</evidence>
<evidence type="ECO:0000313" key="2">
    <source>
        <dbReference type="Proteomes" id="UP000008387"/>
    </source>
</evidence>
<dbReference type="HOGENOM" id="CLU_027870_3_1_7"/>
<accession>F8KQH0</accession>
<proteinExistence type="predicted"/>
<dbReference type="KEGG" id="hbi:HBZC1_17860"/>
<dbReference type="STRING" id="1002804.HBZC1_17860"/>
<keyword evidence="2" id="KW-1185">Reference proteome</keyword>
<dbReference type="Proteomes" id="UP000008387">
    <property type="component" value="Chromosome"/>
</dbReference>
<name>F8KQH0_HELBC</name>
<dbReference type="GO" id="GO:0019068">
    <property type="term" value="P:virion assembly"/>
    <property type="evidence" value="ECO:0007669"/>
    <property type="project" value="InterPro"/>
</dbReference>
<dbReference type="InterPro" id="IPR006429">
    <property type="entry name" value="Phage_lambda_portal"/>
</dbReference>
<organism evidence="1 2">
    <name type="scientific">Helicobacter bizzozeronii (strain CIII-1)</name>
    <dbReference type="NCBI Taxonomy" id="1002804"/>
    <lineage>
        <taxon>Bacteria</taxon>
        <taxon>Pseudomonadati</taxon>
        <taxon>Campylobacterota</taxon>
        <taxon>Epsilonproteobacteria</taxon>
        <taxon>Campylobacterales</taxon>
        <taxon>Helicobacteraceae</taxon>
        <taxon>Helicobacter</taxon>
    </lineage>
</organism>
<dbReference type="EMBL" id="FR871757">
    <property type="protein sequence ID" value="CCB80772.1"/>
    <property type="molecule type" value="Genomic_DNA"/>
</dbReference>
<sequence>MWPFNLFKKKPPIPPKKRFYNPAPPSLAPSELERDDLLRLLSNTRVDANFSALRAQARSLSTTSALLAGYFDTLDKEIFGDNGISLDLYTPNAELNTQIEQAFLAWRHSIPECPLSFWEVESLVLLHYKRDGEAFVYLNETPQGLSLAIIDPQNVDENADDGQMLLSGVEVDSLHNPVAYHIKRADGNIERVLANNIIHIFKRLNGLQTRGVTHLAPIIHPLYQKEKFKSAELKRARLQSEITGFFVAGEEHEIFPGVIEDLDNQQNPQEPKASVSERVEVGKMTYIEKNLKPYFTESHNATNIEFFIKQTDKEIAKALGVSYSTLTGDLNEVNYSSIRHGASEQRRQFRGLQNFLIRHLHNRIFKAWLDNEIKLGNIALEQRPAILSHFAFKPQGWEYIDPLKEMNANKVALETGQKSLSQILREQGKELDTHIAELKKEQEIYAILAARKSR</sequence>
<dbReference type="RefSeq" id="WP_013891148.1">
    <property type="nucleotide sequence ID" value="NC_015674.1"/>
</dbReference>
<gene>
    <name evidence="1" type="ordered locus">HBZC1_17860</name>
</gene>